<name>A0A4P6V2X5_9HYPH</name>
<dbReference type="AlphaFoldDB" id="A0A4P6V2X5"/>
<reference evidence="2 3" key="1">
    <citation type="journal article" date="2017" name="Int. J. Syst. Evol. Microbiol.">
        <title>Roseitalea porphyridii gen. nov., sp. nov., isolated from a red alga, and reclassification of Hoeflea suaedae Chung et al. 2013 as Pseudohoeflea suaedae gen. nov., comb. nov.</title>
        <authorList>
            <person name="Hyeon J.W."/>
            <person name="Jeong S.E."/>
            <person name="Baek K."/>
            <person name="Jeon C.O."/>
        </authorList>
    </citation>
    <scope>NUCLEOTIDE SEQUENCE [LARGE SCALE GENOMIC DNA]</scope>
    <source>
        <strain evidence="2 3">MA7-20</strain>
    </source>
</reference>
<feature type="domain" description="PIN" evidence="1">
    <location>
        <begin position="7"/>
        <end position="130"/>
    </location>
</feature>
<keyword evidence="3" id="KW-1185">Reference proteome</keyword>
<dbReference type="EMBL" id="CP036532">
    <property type="protein sequence ID" value="QBK31762.1"/>
    <property type="molecule type" value="Genomic_DNA"/>
</dbReference>
<dbReference type="Pfam" id="PF01850">
    <property type="entry name" value="PIN"/>
    <property type="match status" value="1"/>
</dbReference>
<dbReference type="Gene3D" id="3.40.50.1010">
    <property type="entry name" value="5'-nuclease"/>
    <property type="match status" value="1"/>
</dbReference>
<gene>
    <name evidence="2" type="ORF">E0E05_14815</name>
</gene>
<dbReference type="InterPro" id="IPR029060">
    <property type="entry name" value="PIN-like_dom_sf"/>
</dbReference>
<dbReference type="InterPro" id="IPR002716">
    <property type="entry name" value="PIN_dom"/>
</dbReference>
<proteinExistence type="predicted"/>
<dbReference type="OrthoDB" id="8256418at2"/>
<evidence type="ECO:0000259" key="1">
    <source>
        <dbReference type="Pfam" id="PF01850"/>
    </source>
</evidence>
<protein>
    <submittedName>
        <fullName evidence="2">PIN domain-containing protein</fullName>
    </submittedName>
</protein>
<sequence>MADVKKYYWDACIWIELITQADTDRVNRCRHVIDLAKRGEAELWTSAFTLAEVWKKKCDTTPIGIQEEHDRSFEDFIESEFIKKINVDVDVGNLARRLLRRHAGLGKPQDAIHVASCLLENLDELHTFDGSDLLKFDGILPRRDKVKLKICPPPLPPEPEMFPDDDS</sequence>
<evidence type="ECO:0000313" key="2">
    <source>
        <dbReference type="EMBL" id="QBK31762.1"/>
    </source>
</evidence>
<dbReference type="SUPFAM" id="SSF88723">
    <property type="entry name" value="PIN domain-like"/>
    <property type="match status" value="1"/>
</dbReference>
<dbReference type="Proteomes" id="UP000293719">
    <property type="component" value="Chromosome"/>
</dbReference>
<evidence type="ECO:0000313" key="3">
    <source>
        <dbReference type="Proteomes" id="UP000293719"/>
    </source>
</evidence>
<dbReference type="KEGG" id="rpod:E0E05_14815"/>
<organism evidence="2 3">
    <name type="scientific">Roseitalea porphyridii</name>
    <dbReference type="NCBI Taxonomy" id="1852022"/>
    <lineage>
        <taxon>Bacteria</taxon>
        <taxon>Pseudomonadati</taxon>
        <taxon>Pseudomonadota</taxon>
        <taxon>Alphaproteobacteria</taxon>
        <taxon>Hyphomicrobiales</taxon>
        <taxon>Ahrensiaceae</taxon>
        <taxon>Roseitalea</taxon>
    </lineage>
</organism>
<accession>A0A4P6V2X5</accession>